<keyword evidence="1" id="KW-0479">Metal-binding</keyword>
<evidence type="ECO:0000259" key="7">
    <source>
        <dbReference type="Pfam" id="PF23121"/>
    </source>
</evidence>
<keyword evidence="3" id="KW-0862">Zinc</keyword>
<feature type="compositionally biased region" description="Basic and acidic residues" evidence="6">
    <location>
        <begin position="167"/>
        <end position="183"/>
    </location>
</feature>
<organism evidence="8 9">
    <name type="scientific">Oryza meyeriana var. granulata</name>
    <dbReference type="NCBI Taxonomy" id="110450"/>
    <lineage>
        <taxon>Eukaryota</taxon>
        <taxon>Viridiplantae</taxon>
        <taxon>Streptophyta</taxon>
        <taxon>Embryophyta</taxon>
        <taxon>Tracheophyta</taxon>
        <taxon>Spermatophyta</taxon>
        <taxon>Magnoliopsida</taxon>
        <taxon>Liliopsida</taxon>
        <taxon>Poales</taxon>
        <taxon>Poaceae</taxon>
        <taxon>BOP clade</taxon>
        <taxon>Oryzoideae</taxon>
        <taxon>Oryzeae</taxon>
        <taxon>Oryzinae</taxon>
        <taxon>Oryza</taxon>
        <taxon>Oryza meyeriana</taxon>
    </lineage>
</organism>
<dbReference type="PANTHER" id="PTHR33304:SF49">
    <property type="entry name" value="OS12G0161500 PROTEIN"/>
    <property type="match status" value="1"/>
</dbReference>
<evidence type="ECO:0000256" key="5">
    <source>
        <dbReference type="ARBA" id="ARBA00023163"/>
    </source>
</evidence>
<sequence>GIFKIDGKKYVPLAGHLSTKSSKSVRMLSRSLLPVVKVTKHSWLEVWPMSSEVSGPTDENIHMFLFPHSMRLDKNVDQLVKEVMENDLALRAVVGEAEMLIFPSIILPKQYQTFKGRHYLWGMFRPKKDIVGLAAEQQSRAMPTENQEGYEGFSEQDKAGHVPEPNKVTELEDPEGAKMKDAVDQNLTPTQGGSNASRANEPPVAGTVPTNHEEINSRSGVPSGMNMMFAFIAQPSPRIEQLMKEMEREGAVVLAMPTMTTGPGLGQATAATE</sequence>
<feature type="non-terminal residue" evidence="8">
    <location>
        <position position="1"/>
    </location>
</feature>
<keyword evidence="2" id="KW-0863">Zinc-finger</keyword>
<feature type="domain" description="AIPP2-like SPOC-like" evidence="7">
    <location>
        <begin position="3"/>
        <end position="124"/>
    </location>
</feature>
<reference evidence="8 9" key="1">
    <citation type="submission" date="2019-11" db="EMBL/GenBank/DDBJ databases">
        <title>Whole genome sequence of Oryza granulata.</title>
        <authorList>
            <person name="Li W."/>
        </authorList>
    </citation>
    <scope>NUCLEOTIDE SEQUENCE [LARGE SCALE GENOMIC DNA]</scope>
    <source>
        <strain evidence="9">cv. Menghai</strain>
        <tissue evidence="8">Leaf</tissue>
    </source>
</reference>
<feature type="compositionally biased region" description="Polar residues" evidence="6">
    <location>
        <begin position="185"/>
        <end position="198"/>
    </location>
</feature>
<evidence type="ECO:0000256" key="3">
    <source>
        <dbReference type="ARBA" id="ARBA00022833"/>
    </source>
</evidence>
<dbReference type="GO" id="GO:0140566">
    <property type="term" value="F:histone reader activity"/>
    <property type="evidence" value="ECO:0007669"/>
    <property type="project" value="InterPro"/>
</dbReference>
<dbReference type="GO" id="GO:0034244">
    <property type="term" value="P:negative regulation of transcription elongation by RNA polymerase II"/>
    <property type="evidence" value="ECO:0007669"/>
    <property type="project" value="InterPro"/>
</dbReference>
<dbReference type="AlphaFoldDB" id="A0A6G1BMI7"/>
<dbReference type="InterPro" id="IPR056280">
    <property type="entry name" value="AIPP2-like_SPOC"/>
</dbReference>
<feature type="compositionally biased region" description="Polar residues" evidence="6">
    <location>
        <begin position="137"/>
        <end position="147"/>
    </location>
</feature>
<comment type="caution">
    <text evidence="8">The sequence shown here is derived from an EMBL/GenBank/DDBJ whole genome shotgun (WGS) entry which is preliminary data.</text>
</comment>
<dbReference type="OrthoDB" id="787165at2759"/>
<evidence type="ECO:0000313" key="8">
    <source>
        <dbReference type="EMBL" id="KAF0889248.1"/>
    </source>
</evidence>
<keyword evidence="5" id="KW-0804">Transcription</keyword>
<dbReference type="EMBL" id="SPHZ02000012">
    <property type="protein sequence ID" value="KAF0889248.1"/>
    <property type="molecule type" value="Genomic_DNA"/>
</dbReference>
<evidence type="ECO:0000256" key="4">
    <source>
        <dbReference type="ARBA" id="ARBA00023015"/>
    </source>
</evidence>
<dbReference type="Proteomes" id="UP000479710">
    <property type="component" value="Unassembled WGS sequence"/>
</dbReference>
<proteinExistence type="predicted"/>
<accession>A0A6G1BMI7</accession>
<keyword evidence="9" id="KW-1185">Reference proteome</keyword>
<name>A0A6G1BMI7_9ORYZ</name>
<evidence type="ECO:0000313" key="9">
    <source>
        <dbReference type="Proteomes" id="UP000479710"/>
    </source>
</evidence>
<gene>
    <name evidence="8" type="ORF">E2562_022497</name>
</gene>
<evidence type="ECO:0000256" key="2">
    <source>
        <dbReference type="ARBA" id="ARBA00022771"/>
    </source>
</evidence>
<dbReference type="Pfam" id="PF23121">
    <property type="entry name" value="SPOC_AIPP2"/>
    <property type="match status" value="1"/>
</dbReference>
<dbReference type="PANTHER" id="PTHR33304">
    <property type="match status" value="1"/>
</dbReference>
<protein>
    <recommendedName>
        <fullName evidence="7">AIPP2-like SPOC-like domain-containing protein</fullName>
    </recommendedName>
</protein>
<evidence type="ECO:0000256" key="1">
    <source>
        <dbReference type="ARBA" id="ARBA00022723"/>
    </source>
</evidence>
<dbReference type="InterPro" id="IPR049914">
    <property type="entry name" value="PHD1-3/5-6"/>
</dbReference>
<dbReference type="GO" id="GO:0008270">
    <property type="term" value="F:zinc ion binding"/>
    <property type="evidence" value="ECO:0007669"/>
    <property type="project" value="UniProtKB-KW"/>
</dbReference>
<evidence type="ECO:0000256" key="6">
    <source>
        <dbReference type="SAM" id="MobiDB-lite"/>
    </source>
</evidence>
<feature type="region of interest" description="Disordered" evidence="6">
    <location>
        <begin position="137"/>
        <end position="221"/>
    </location>
</feature>
<keyword evidence="4" id="KW-0805">Transcription regulation</keyword>